<evidence type="ECO:0000256" key="2">
    <source>
        <dbReference type="ARBA" id="ARBA00022963"/>
    </source>
</evidence>
<feature type="short sequence motif" description="GXSXG" evidence="4">
    <location>
        <begin position="81"/>
        <end position="85"/>
    </location>
</feature>
<reference evidence="7" key="1">
    <citation type="submission" date="2008-04" db="EMBL/GenBank/DDBJ databases">
        <title>Draft genome sequence of Providencia stuartii (ATCC 25827).</title>
        <authorList>
            <person name="Sudarsanam P."/>
            <person name="Ley R."/>
            <person name="Guruge J."/>
            <person name="Turnbaugh P.J."/>
            <person name="Mahowald M."/>
            <person name="Liep D."/>
            <person name="Gordon J."/>
        </authorList>
    </citation>
    <scope>NUCLEOTIDE SEQUENCE [LARGE SCALE GENOMIC DNA]</scope>
    <source>
        <strain evidence="7">ATCC 25827</strain>
    </source>
</reference>
<dbReference type="InterPro" id="IPR002641">
    <property type="entry name" value="PNPLA_dom"/>
</dbReference>
<dbReference type="Proteomes" id="UP000004506">
    <property type="component" value="Unassembled WGS sequence"/>
</dbReference>
<organism evidence="6 7">
    <name type="scientific">Providencia stuartii ATCC 25827</name>
    <dbReference type="NCBI Taxonomy" id="471874"/>
    <lineage>
        <taxon>Bacteria</taxon>
        <taxon>Pseudomonadati</taxon>
        <taxon>Pseudomonadota</taxon>
        <taxon>Gammaproteobacteria</taxon>
        <taxon>Enterobacterales</taxon>
        <taxon>Morganellaceae</taxon>
        <taxon>Providencia</taxon>
    </lineage>
</organism>
<evidence type="ECO:0000256" key="1">
    <source>
        <dbReference type="ARBA" id="ARBA00022801"/>
    </source>
</evidence>
<dbReference type="GO" id="GO:0016787">
    <property type="term" value="F:hydrolase activity"/>
    <property type="evidence" value="ECO:0007669"/>
    <property type="project" value="UniProtKB-UniRule"/>
</dbReference>
<dbReference type="Pfam" id="PF19890">
    <property type="entry name" value="DUF6363"/>
    <property type="match status" value="1"/>
</dbReference>
<feature type="short sequence motif" description="GXGXXG" evidence="4">
    <location>
        <begin position="53"/>
        <end position="58"/>
    </location>
</feature>
<keyword evidence="1 4" id="KW-0378">Hydrolase</keyword>
<dbReference type="CDD" id="cd07208">
    <property type="entry name" value="Pat_hypo_Ecoli_yjju_like"/>
    <property type="match status" value="1"/>
</dbReference>
<feature type="active site" description="Proton acceptor" evidence="4">
    <location>
        <position position="205"/>
    </location>
</feature>
<dbReference type="SUPFAM" id="SSF52151">
    <property type="entry name" value="FabD/lysophospholipase-like"/>
    <property type="match status" value="1"/>
</dbReference>
<gene>
    <name evidence="6" type="ORF">PROSTU_04542</name>
</gene>
<dbReference type="InterPro" id="IPR050301">
    <property type="entry name" value="NTE"/>
</dbReference>
<feature type="domain" description="PNPLA" evidence="5">
    <location>
        <begin position="49"/>
        <end position="218"/>
    </location>
</feature>
<dbReference type="Gene3D" id="3.40.1090.10">
    <property type="entry name" value="Cytosolic phospholipase A2 catalytic domain"/>
    <property type="match status" value="2"/>
</dbReference>
<dbReference type="PROSITE" id="PS51635">
    <property type="entry name" value="PNPLA"/>
    <property type="match status" value="1"/>
</dbReference>
<dbReference type="PANTHER" id="PTHR14226">
    <property type="entry name" value="NEUROPATHY TARGET ESTERASE/SWISS CHEESE D.MELANOGASTER"/>
    <property type="match status" value="1"/>
</dbReference>
<accession>A0AA87CNT8</accession>
<dbReference type="InterPro" id="IPR037483">
    <property type="entry name" value="YjjU-like"/>
</dbReference>
<feature type="active site" description="Nucleophile" evidence="4">
    <location>
        <position position="83"/>
    </location>
</feature>
<dbReference type="Pfam" id="PF01734">
    <property type="entry name" value="Patatin"/>
    <property type="match status" value="1"/>
</dbReference>
<comment type="caution">
    <text evidence="6">The sequence shown here is derived from an EMBL/GenBank/DDBJ whole genome shotgun (WGS) entry which is preliminary data.</text>
</comment>
<sequence>MGLCLYIGILSLCVEGCQGTKMGKHVSVTLGSIEPLAFYDELNKGKTALICEGGGQRGIFTAGVLDEFLKTGFNPFDIMIGTSAGAQNLSAYICGQYGYARRVITRYTTSPLFFNPLRFIRGGHLIDLDWLVESTSKEFPLQISSGIELMEAGREFYMGASRSDDFEAEFLKPNADTWLDIIRASSAIPGFYRMGVEFEGTLYHDGGISAAIPVEEAYRQGADTIVVIRTVPSQMYFTPEWVKRMTRWLEGEKYGLQRMATMLKVHLKSYRRTQEFIENPPGDLQIFEIYPPTPLKSSALGSRLSALNQDYHVGRRCGRYFIAALGHCFTMNNDAVNRFSFESAAHEEMQILQDYEEAISDAQNDGELVAQRKAKKATDTAQAIMTGAIVAANEEPAQQINEKND</sequence>
<evidence type="ECO:0000259" key="5">
    <source>
        <dbReference type="PROSITE" id="PS51635"/>
    </source>
</evidence>
<evidence type="ECO:0000313" key="7">
    <source>
        <dbReference type="Proteomes" id="UP000004506"/>
    </source>
</evidence>
<proteinExistence type="predicted"/>
<dbReference type="EMBL" id="ABJD02000118">
    <property type="protein sequence ID" value="EDU57299.1"/>
    <property type="molecule type" value="Genomic_DNA"/>
</dbReference>
<dbReference type="InterPro" id="IPR016035">
    <property type="entry name" value="Acyl_Trfase/lysoPLipase"/>
</dbReference>
<keyword evidence="3 4" id="KW-0443">Lipid metabolism</keyword>
<dbReference type="GO" id="GO:0016042">
    <property type="term" value="P:lipid catabolic process"/>
    <property type="evidence" value="ECO:0007669"/>
    <property type="project" value="UniProtKB-UniRule"/>
</dbReference>
<evidence type="ECO:0000256" key="4">
    <source>
        <dbReference type="PROSITE-ProRule" id="PRU01161"/>
    </source>
</evidence>
<dbReference type="InterPro" id="IPR045943">
    <property type="entry name" value="DUF6363"/>
</dbReference>
<dbReference type="PANTHER" id="PTHR14226:SF25">
    <property type="entry name" value="PHOSPHOESTERASE"/>
    <property type="match status" value="1"/>
</dbReference>
<evidence type="ECO:0000313" key="6">
    <source>
        <dbReference type="EMBL" id="EDU57299.1"/>
    </source>
</evidence>
<reference evidence="6 7" key="3">
    <citation type="submission" date="2008-05" db="EMBL/GenBank/DDBJ databases">
        <authorList>
            <person name="Fulton L."/>
            <person name="Clifton S."/>
            <person name="Fulton B."/>
            <person name="Xu J."/>
            <person name="Minx P."/>
            <person name="Pepin K.H."/>
            <person name="Johnson M."/>
            <person name="Thiruvilangam P."/>
            <person name="Bhonagiri V."/>
            <person name="Nash W.E."/>
            <person name="Mardis E.R."/>
            <person name="Wilson R.K."/>
        </authorList>
    </citation>
    <scope>NUCLEOTIDE SEQUENCE [LARGE SCALE GENOMIC DNA]</scope>
    <source>
        <strain evidence="6 7">ATCC 25827</strain>
    </source>
</reference>
<keyword evidence="2 4" id="KW-0442">Lipid degradation</keyword>
<protein>
    <submittedName>
        <fullName evidence="6">Phospholipase, patatin family</fullName>
    </submittedName>
</protein>
<feature type="short sequence motif" description="DGA/G" evidence="4">
    <location>
        <begin position="205"/>
        <end position="207"/>
    </location>
</feature>
<dbReference type="AlphaFoldDB" id="A0AA87CNT8"/>
<reference evidence="7" key="2">
    <citation type="submission" date="2008-04" db="EMBL/GenBank/DDBJ databases">
        <title>Draft genome sequence of Providencia stuartii(ATCC 25827).</title>
        <authorList>
            <person name="Sudarsanam P."/>
            <person name="Ley R."/>
            <person name="Guruge J."/>
            <person name="Turnbaugh P.J."/>
            <person name="Mahowald M."/>
            <person name="Liep D."/>
            <person name="Gordon J."/>
        </authorList>
    </citation>
    <scope>NUCLEOTIDE SEQUENCE [LARGE SCALE GENOMIC DNA]</scope>
    <source>
        <strain evidence="7">ATCC 25827</strain>
    </source>
</reference>
<name>A0AA87CNT8_PROST</name>
<evidence type="ECO:0000256" key="3">
    <source>
        <dbReference type="ARBA" id="ARBA00023098"/>
    </source>
</evidence>